<evidence type="ECO:0000256" key="4">
    <source>
        <dbReference type="ARBA" id="ARBA00023027"/>
    </source>
</evidence>
<evidence type="ECO:0000256" key="3">
    <source>
        <dbReference type="ARBA" id="ARBA00022821"/>
    </source>
</evidence>
<organism evidence="6 7">
    <name type="scientific">Centaurea solstitialis</name>
    <name type="common">yellow star-thistle</name>
    <dbReference type="NCBI Taxonomy" id="347529"/>
    <lineage>
        <taxon>Eukaryota</taxon>
        <taxon>Viridiplantae</taxon>
        <taxon>Streptophyta</taxon>
        <taxon>Embryophyta</taxon>
        <taxon>Tracheophyta</taxon>
        <taxon>Spermatophyta</taxon>
        <taxon>Magnoliopsida</taxon>
        <taxon>eudicotyledons</taxon>
        <taxon>Gunneridae</taxon>
        <taxon>Pentapetalae</taxon>
        <taxon>asterids</taxon>
        <taxon>campanulids</taxon>
        <taxon>Asterales</taxon>
        <taxon>Asteraceae</taxon>
        <taxon>Carduoideae</taxon>
        <taxon>Cardueae</taxon>
        <taxon>Centaureinae</taxon>
        <taxon>Centaurea</taxon>
    </lineage>
</organism>
<dbReference type="Gene3D" id="3.40.50.300">
    <property type="entry name" value="P-loop containing nucleotide triphosphate hydrolases"/>
    <property type="match status" value="1"/>
</dbReference>
<dbReference type="SUPFAM" id="SSF52540">
    <property type="entry name" value="P-loop containing nucleoside triphosphate hydrolases"/>
    <property type="match status" value="1"/>
</dbReference>
<keyword evidence="7" id="KW-1185">Reference proteome</keyword>
<gene>
    <name evidence="6" type="ORF">OSB04_015124</name>
</gene>
<feature type="domain" description="TIR" evidence="5">
    <location>
        <begin position="197"/>
        <end position="359"/>
    </location>
</feature>
<dbReference type="InterPro" id="IPR036390">
    <property type="entry name" value="WH_DNA-bd_sf"/>
</dbReference>
<dbReference type="Gene3D" id="1.10.8.430">
    <property type="entry name" value="Helical domain of apoptotic protease-activating factors"/>
    <property type="match status" value="1"/>
</dbReference>
<dbReference type="InterPro" id="IPR032675">
    <property type="entry name" value="LRR_dom_sf"/>
</dbReference>
<dbReference type="SUPFAM" id="SSF52058">
    <property type="entry name" value="L domain-like"/>
    <property type="match status" value="1"/>
</dbReference>
<keyword evidence="1" id="KW-0433">Leucine-rich repeat</keyword>
<dbReference type="Proteomes" id="UP001172457">
    <property type="component" value="Chromosome 4"/>
</dbReference>
<sequence>MDENQEKKGRSMYVEGDGSYGDVRIEMFERTEGDGGDKRIRGNLEIRLPLFYPMELKEIRRSKRIKKLSLHVDFSKKLVKTELDSRSRVQPDGNREYFRGSTEAGSGGFSYGELDVGVPHILFGGRGYRHFRSNSMGNCLTFIKSFLGDNATNYDASSIMASPGANVTSCDDSTIMASLGDHASSDDDSSTMAPPATGYDVFLSFRGEDTRYSFTDHLYEALGRAGLLTFRDNDEIDRGRELKPEIDRAIKASKASVVVLSEHYATSTWCLEELWLILEQRREFNHFVLPVFYHVDPSDVRNQQKTFKIEVKTSSRWTDDNVKRWREALKKVADLTGEVLSGPETKFIKKIVDELYNELDGKKVHLPLNLTGMGIRYEKITSRLHQPDLEYIAIYGMGGSGKTTLAKYIYESNRKRFESMSFIEDIGTRCRVHNGLLELQEQLLKDLLGGRKRKIPSVSHGTCKIEEALQTKRALIVLDDIVEETELVALLGNGEINPQSKIIITTENTDNCSMFSSSRCQLYKMELLNDDESLELLSKHAFGSKSPKDGFMDLAKQAVEYCEGNPLALEVLGSSLSNCKTIAYWESQLRTSTKDIHSRIQSVLTQGYNSLPYNSQKELFLHIACFFIGKDKDYVEKILEPDYSALSGIKTLTNRCLLSVSPSNKLLMHRLLQEMGRNVVRQKSFGDPRKCSRVWDSDVSYKILRKGMGSETIEGLTLDMKMLGEEKQACGSSDLMTDALENMDNLKLLQLNYVELTGSYNNFSEALRWFCWLGFHLETLPSGLYMGNMVAVDMSYSKLVVFDPPMVLHSLKILSLKDSHSLLEIRSIYKIPHLETLILWNCQSLVNICETIGDLKNLKLLNMTSCRNLFIRMQISLLEASTSTSTAGGVTKEAPFSFPHSLQRLFLNDCNLESADSFLLSLYAQRCLQYLNLSNGLFWSLDHLHFINLRVLDLSFCSRLEWLQGLPSTLAELYVYYCKSLVGITFQSHRFMLQEFGYEGCINLAEVEGFIKLLPVAELYATDLGHLKWLPKYKRHEMFLVGDDKLIIGRRTDMQILYEFDIVSTTLPDIKDPNLKPEYMSESPSLSFDVPSCPQNRRLKGLNVTFRYTISGDDYVWFAKIKSTNGVDLMYNPRVFGKPRSGEACIWLSFWPIGNTLHVGDKVSVSIAVMSGLEVHDCSVSLVYTDNDIAEGTSESNNEWVEILGGDMSRFQLSTGAYYLCRRDFFELMEVGRLTPDWFSVLVGDTIDYTEVRGWRKTGRPTQLNPSFTEVETVGCIIHDPPSVNMLSTISVLA</sequence>
<protein>
    <recommendedName>
        <fullName evidence="5">TIR domain-containing protein</fullName>
    </recommendedName>
</protein>
<proteinExistence type="predicted"/>
<dbReference type="Pfam" id="PF00931">
    <property type="entry name" value="NB-ARC"/>
    <property type="match status" value="1"/>
</dbReference>
<evidence type="ECO:0000256" key="2">
    <source>
        <dbReference type="ARBA" id="ARBA00022737"/>
    </source>
</evidence>
<keyword evidence="4" id="KW-0520">NAD</keyword>
<dbReference type="PANTHER" id="PTHR11017:SF307">
    <property type="entry name" value="TIR DOMAIN, P-LOOP CONTAINING NUCLEOSIDE TRIPHOSPHATE HYDROLASE"/>
    <property type="match status" value="1"/>
</dbReference>
<evidence type="ECO:0000313" key="7">
    <source>
        <dbReference type="Proteomes" id="UP001172457"/>
    </source>
</evidence>
<dbReference type="PROSITE" id="PS50104">
    <property type="entry name" value="TIR"/>
    <property type="match status" value="1"/>
</dbReference>
<dbReference type="FunFam" id="3.40.50.10140:FF:000007">
    <property type="entry name" value="Disease resistance protein (TIR-NBS-LRR class)"/>
    <property type="match status" value="1"/>
</dbReference>
<dbReference type="InterPro" id="IPR000157">
    <property type="entry name" value="TIR_dom"/>
</dbReference>
<keyword evidence="3" id="KW-0611">Plant defense</keyword>
<dbReference type="InterPro" id="IPR044974">
    <property type="entry name" value="Disease_R_plants"/>
</dbReference>
<reference evidence="6" key="1">
    <citation type="submission" date="2023-03" db="EMBL/GenBank/DDBJ databases">
        <title>Chromosome-scale reference genome and RAD-based genetic map of yellow starthistle (Centaurea solstitialis) reveal putative structural variation and QTLs associated with invader traits.</title>
        <authorList>
            <person name="Reatini B."/>
            <person name="Cang F.A."/>
            <person name="Jiang Q."/>
            <person name="Mckibben M.T.W."/>
            <person name="Barker M.S."/>
            <person name="Rieseberg L.H."/>
            <person name="Dlugosch K.M."/>
        </authorList>
    </citation>
    <scope>NUCLEOTIDE SEQUENCE</scope>
    <source>
        <strain evidence="6">CAN-66</strain>
        <tissue evidence="6">Leaf</tissue>
    </source>
</reference>
<dbReference type="SUPFAM" id="SSF46785">
    <property type="entry name" value="Winged helix' DNA-binding domain"/>
    <property type="match status" value="1"/>
</dbReference>
<keyword evidence="2" id="KW-0677">Repeat</keyword>
<name>A0AA38T004_9ASTR</name>
<dbReference type="SUPFAM" id="SSF52200">
    <property type="entry name" value="Toll/Interleukin receptor TIR domain"/>
    <property type="match status" value="1"/>
</dbReference>
<dbReference type="InterPro" id="IPR035897">
    <property type="entry name" value="Toll_tir_struct_dom_sf"/>
</dbReference>
<dbReference type="GO" id="GO:0043531">
    <property type="term" value="F:ADP binding"/>
    <property type="evidence" value="ECO:0007669"/>
    <property type="project" value="InterPro"/>
</dbReference>
<comment type="caution">
    <text evidence="6">The sequence shown here is derived from an EMBL/GenBank/DDBJ whole genome shotgun (WGS) entry which is preliminary data.</text>
</comment>
<dbReference type="Pfam" id="PF23282">
    <property type="entry name" value="WHD_ROQ1"/>
    <property type="match status" value="1"/>
</dbReference>
<dbReference type="InterPro" id="IPR002182">
    <property type="entry name" value="NB-ARC"/>
</dbReference>
<dbReference type="InterPro" id="IPR027417">
    <property type="entry name" value="P-loop_NTPase"/>
</dbReference>
<dbReference type="PANTHER" id="PTHR11017">
    <property type="entry name" value="LEUCINE-RICH REPEAT-CONTAINING PROTEIN"/>
    <property type="match status" value="1"/>
</dbReference>
<evidence type="ECO:0000313" key="6">
    <source>
        <dbReference type="EMBL" id="KAJ9551079.1"/>
    </source>
</evidence>
<evidence type="ECO:0000259" key="5">
    <source>
        <dbReference type="PROSITE" id="PS50104"/>
    </source>
</evidence>
<dbReference type="PRINTS" id="PR00364">
    <property type="entry name" value="DISEASERSIST"/>
</dbReference>
<dbReference type="EMBL" id="JARYMX010000004">
    <property type="protein sequence ID" value="KAJ9551079.1"/>
    <property type="molecule type" value="Genomic_DNA"/>
</dbReference>
<accession>A0AA38T004</accession>
<dbReference type="InterPro" id="IPR058192">
    <property type="entry name" value="WHD_ROQ1-like"/>
</dbReference>
<evidence type="ECO:0000256" key="1">
    <source>
        <dbReference type="ARBA" id="ARBA00022614"/>
    </source>
</evidence>
<dbReference type="GO" id="GO:0007165">
    <property type="term" value="P:signal transduction"/>
    <property type="evidence" value="ECO:0007669"/>
    <property type="project" value="InterPro"/>
</dbReference>
<dbReference type="SMART" id="SM00255">
    <property type="entry name" value="TIR"/>
    <property type="match status" value="1"/>
</dbReference>
<dbReference type="Gene3D" id="3.80.10.10">
    <property type="entry name" value="Ribonuclease Inhibitor"/>
    <property type="match status" value="2"/>
</dbReference>
<dbReference type="Gene3D" id="3.40.50.10140">
    <property type="entry name" value="Toll/interleukin-1 receptor homology (TIR) domain"/>
    <property type="match status" value="1"/>
</dbReference>
<dbReference type="GO" id="GO:0006952">
    <property type="term" value="P:defense response"/>
    <property type="evidence" value="ECO:0007669"/>
    <property type="project" value="UniProtKB-KW"/>
</dbReference>
<dbReference type="InterPro" id="IPR042197">
    <property type="entry name" value="Apaf_helical"/>
</dbReference>
<dbReference type="Pfam" id="PF01582">
    <property type="entry name" value="TIR"/>
    <property type="match status" value="1"/>
</dbReference>